<reference evidence="1 2" key="1">
    <citation type="journal article" date="2019" name="Sci. Rep.">
        <title>Orb-weaving spider Araneus ventricosus genome elucidates the spidroin gene catalogue.</title>
        <authorList>
            <person name="Kono N."/>
            <person name="Nakamura H."/>
            <person name="Ohtoshi R."/>
            <person name="Moran D.A.P."/>
            <person name="Shinohara A."/>
            <person name="Yoshida Y."/>
            <person name="Fujiwara M."/>
            <person name="Mori M."/>
            <person name="Tomita M."/>
            <person name="Arakawa K."/>
        </authorList>
    </citation>
    <scope>NUCLEOTIDE SEQUENCE [LARGE SCALE GENOMIC DNA]</scope>
</reference>
<proteinExistence type="predicted"/>
<keyword evidence="2" id="KW-1185">Reference proteome</keyword>
<sequence length="96" mass="11213">MHSVEQFYSILTPVTIQHLAYWRSFEKCSGRDTREERTHGSRSVGQETSAVSATLLTRWKVMNICYCTKMELVMSDIFGDIDSIFCDYLRNKYCLL</sequence>
<name>A0A4Y2R526_ARAVE</name>
<dbReference type="AlphaFoldDB" id="A0A4Y2R526"/>
<organism evidence="1 2">
    <name type="scientific">Araneus ventricosus</name>
    <name type="common">Orbweaver spider</name>
    <name type="synonym">Epeira ventricosa</name>
    <dbReference type="NCBI Taxonomy" id="182803"/>
    <lineage>
        <taxon>Eukaryota</taxon>
        <taxon>Metazoa</taxon>
        <taxon>Ecdysozoa</taxon>
        <taxon>Arthropoda</taxon>
        <taxon>Chelicerata</taxon>
        <taxon>Arachnida</taxon>
        <taxon>Araneae</taxon>
        <taxon>Araneomorphae</taxon>
        <taxon>Entelegynae</taxon>
        <taxon>Araneoidea</taxon>
        <taxon>Araneidae</taxon>
        <taxon>Araneus</taxon>
    </lineage>
</organism>
<dbReference type="EMBL" id="BGPR01015768">
    <property type="protein sequence ID" value="GBN70530.1"/>
    <property type="molecule type" value="Genomic_DNA"/>
</dbReference>
<protein>
    <submittedName>
        <fullName evidence="1">Uncharacterized protein</fullName>
    </submittedName>
</protein>
<accession>A0A4Y2R526</accession>
<dbReference type="Proteomes" id="UP000499080">
    <property type="component" value="Unassembled WGS sequence"/>
</dbReference>
<gene>
    <name evidence="1" type="ORF">AVEN_186874_1</name>
</gene>
<comment type="caution">
    <text evidence="1">The sequence shown here is derived from an EMBL/GenBank/DDBJ whole genome shotgun (WGS) entry which is preliminary data.</text>
</comment>
<evidence type="ECO:0000313" key="1">
    <source>
        <dbReference type="EMBL" id="GBN70530.1"/>
    </source>
</evidence>
<evidence type="ECO:0000313" key="2">
    <source>
        <dbReference type="Proteomes" id="UP000499080"/>
    </source>
</evidence>